<dbReference type="Proteomes" id="UP000192074">
    <property type="component" value="Unassembled WGS sequence"/>
</dbReference>
<dbReference type="AlphaFoldDB" id="A0A822V0A5"/>
<organism evidence="1 2">
    <name type="scientific">Agrobacterium tumefaciens str. B6</name>
    <dbReference type="NCBI Taxonomy" id="1183423"/>
    <lineage>
        <taxon>Bacteria</taxon>
        <taxon>Pseudomonadati</taxon>
        <taxon>Pseudomonadota</taxon>
        <taxon>Alphaproteobacteria</taxon>
        <taxon>Hyphomicrobiales</taxon>
        <taxon>Rhizobiaceae</taxon>
        <taxon>Rhizobium/Agrobacterium group</taxon>
        <taxon>Agrobacterium</taxon>
        <taxon>Agrobacterium tumefaciens complex</taxon>
    </lineage>
</organism>
<name>A0A822V0A5_AGRTU</name>
<sequence>MMRPMAEADFSGVGKDIMGLAWDDVFLLPETDCSGITRCKTPRTWGSAAFWFQSCGLLPQKA</sequence>
<protein>
    <submittedName>
        <fullName evidence="1">Uncharacterized protein</fullName>
    </submittedName>
</protein>
<dbReference type="EMBL" id="FCNL01000014">
    <property type="protein sequence ID" value="CVI16880.1"/>
    <property type="molecule type" value="Genomic_DNA"/>
</dbReference>
<reference evidence="1 2" key="1">
    <citation type="submission" date="2016-01" db="EMBL/GenBank/DDBJ databases">
        <authorList>
            <person name="Regsiter A."/>
            <person name="william w."/>
        </authorList>
    </citation>
    <scope>NUCLEOTIDE SEQUENCE [LARGE SCALE GENOMIC DNA]</scope>
    <source>
        <strain evidence="1 2">B6</strain>
    </source>
</reference>
<gene>
    <name evidence="1" type="ORF">AGR4A_Cc210062</name>
</gene>
<proteinExistence type="predicted"/>
<accession>A0A822V0A5</accession>
<comment type="caution">
    <text evidence="1">The sequence shown here is derived from an EMBL/GenBank/DDBJ whole genome shotgun (WGS) entry which is preliminary data.</text>
</comment>
<evidence type="ECO:0000313" key="2">
    <source>
        <dbReference type="Proteomes" id="UP000192074"/>
    </source>
</evidence>
<evidence type="ECO:0000313" key="1">
    <source>
        <dbReference type="EMBL" id="CVI16880.1"/>
    </source>
</evidence>